<comment type="similarity">
    <text evidence="1">Belongs to the GST superfamily. Theta family.</text>
</comment>
<evidence type="ECO:0000256" key="2">
    <source>
        <dbReference type="ARBA" id="ARBA00012452"/>
    </source>
</evidence>
<accession>A0AAV3PM88</accession>
<evidence type="ECO:0000256" key="1">
    <source>
        <dbReference type="ARBA" id="ARBA00009899"/>
    </source>
</evidence>
<dbReference type="Pfam" id="PF02798">
    <property type="entry name" value="GST_N"/>
    <property type="match status" value="1"/>
</dbReference>
<dbReference type="CDD" id="cd03050">
    <property type="entry name" value="GST_N_Theta"/>
    <property type="match status" value="1"/>
</dbReference>
<dbReference type="SUPFAM" id="SSF52833">
    <property type="entry name" value="Thioredoxin-like"/>
    <property type="match status" value="1"/>
</dbReference>
<dbReference type="Gene3D" id="3.40.30.10">
    <property type="entry name" value="Glutaredoxin"/>
    <property type="match status" value="1"/>
</dbReference>
<dbReference type="InterPro" id="IPR036249">
    <property type="entry name" value="Thioredoxin-like_sf"/>
</dbReference>
<dbReference type="AlphaFoldDB" id="A0AAV3PM88"/>
<dbReference type="InterPro" id="IPR036282">
    <property type="entry name" value="Glutathione-S-Trfase_C_sf"/>
</dbReference>
<evidence type="ECO:0000256" key="4">
    <source>
        <dbReference type="ARBA" id="ARBA00022679"/>
    </source>
</evidence>
<dbReference type="EC" id="2.5.1.18" evidence="2"/>
<dbReference type="FunFam" id="3.40.30.10:FF:000176">
    <property type="entry name" value="Glutathione S-transferase theta-1"/>
    <property type="match status" value="1"/>
</dbReference>
<dbReference type="GO" id="GO:0009407">
    <property type="term" value="P:toxin catabolic process"/>
    <property type="evidence" value="ECO:0007669"/>
    <property type="project" value="UniProtKB-ARBA"/>
</dbReference>
<evidence type="ECO:0000313" key="8">
    <source>
        <dbReference type="EMBL" id="GAA0152233.1"/>
    </source>
</evidence>
<dbReference type="Proteomes" id="UP001454036">
    <property type="component" value="Unassembled WGS sequence"/>
</dbReference>
<dbReference type="Gene3D" id="1.20.1050.10">
    <property type="match status" value="1"/>
</dbReference>
<gene>
    <name evidence="8" type="ORF">LIER_10763</name>
</gene>
<sequence length="242" mass="27240">MSLKLYVDRMSQPSRAIVLFCKVNGIAFEEVKIELAKGQHRTPEFQAINPMKKVPAMVDGTFMLFESHAILIYLASVSPGIPEHWYPSDVLRRAKINSVLDWHHSNLRHGAFTFIFNSTIAPLLGLPLNLRAAAEGEKVLLTSLAHIESYWLEESGRFLVGSERPSIADLSLVCEIMQLMVLNDEDRNRILGPYKKVLKWIEDTKDATSPHFDEVHDVLNQVKEKLQKLPSAGPNVVADVSL</sequence>
<dbReference type="GO" id="GO:0004364">
    <property type="term" value="F:glutathione transferase activity"/>
    <property type="evidence" value="ECO:0007669"/>
    <property type="project" value="UniProtKB-EC"/>
</dbReference>
<dbReference type="InterPro" id="IPR004045">
    <property type="entry name" value="Glutathione_S-Trfase_N"/>
</dbReference>
<reference evidence="8 9" key="1">
    <citation type="submission" date="2024-01" db="EMBL/GenBank/DDBJ databases">
        <title>The complete chloroplast genome sequence of Lithospermum erythrorhizon: insights into the phylogenetic relationship among Boraginaceae species and the maternal lineages of purple gromwells.</title>
        <authorList>
            <person name="Okada T."/>
            <person name="Watanabe K."/>
        </authorList>
    </citation>
    <scope>NUCLEOTIDE SEQUENCE [LARGE SCALE GENOMIC DNA]</scope>
</reference>
<feature type="domain" description="GST N-terminal" evidence="6">
    <location>
        <begin position="1"/>
        <end position="82"/>
    </location>
</feature>
<dbReference type="InterPro" id="IPR043377">
    <property type="entry name" value="GSTT1/2/3"/>
</dbReference>
<evidence type="ECO:0000256" key="3">
    <source>
        <dbReference type="ARBA" id="ARBA00022575"/>
    </source>
</evidence>
<keyword evidence="9" id="KW-1185">Reference proteome</keyword>
<dbReference type="SFLD" id="SFLDG01153">
    <property type="entry name" value="Main.4:_Theta-like"/>
    <property type="match status" value="1"/>
</dbReference>
<dbReference type="EMBL" id="BAABME010001942">
    <property type="protein sequence ID" value="GAA0152233.1"/>
    <property type="molecule type" value="Genomic_DNA"/>
</dbReference>
<dbReference type="InterPro" id="IPR010987">
    <property type="entry name" value="Glutathione-S-Trfase_C-like"/>
</dbReference>
<dbReference type="InterPro" id="IPR040075">
    <property type="entry name" value="GST_N_Theta"/>
</dbReference>
<dbReference type="FunFam" id="1.20.1050.10:FF:000039">
    <property type="entry name" value="Glutathione S-transferase theta-1"/>
    <property type="match status" value="1"/>
</dbReference>
<keyword evidence="4 8" id="KW-0808">Transferase</keyword>
<organism evidence="8 9">
    <name type="scientific">Lithospermum erythrorhizon</name>
    <name type="common">Purple gromwell</name>
    <name type="synonym">Lithospermum officinale var. erythrorhizon</name>
    <dbReference type="NCBI Taxonomy" id="34254"/>
    <lineage>
        <taxon>Eukaryota</taxon>
        <taxon>Viridiplantae</taxon>
        <taxon>Streptophyta</taxon>
        <taxon>Embryophyta</taxon>
        <taxon>Tracheophyta</taxon>
        <taxon>Spermatophyta</taxon>
        <taxon>Magnoliopsida</taxon>
        <taxon>eudicotyledons</taxon>
        <taxon>Gunneridae</taxon>
        <taxon>Pentapetalae</taxon>
        <taxon>asterids</taxon>
        <taxon>lamiids</taxon>
        <taxon>Boraginales</taxon>
        <taxon>Boraginaceae</taxon>
        <taxon>Boraginoideae</taxon>
        <taxon>Lithospermeae</taxon>
        <taxon>Lithospermum</taxon>
    </lineage>
</organism>
<name>A0AAV3PM88_LITER</name>
<dbReference type="PROSITE" id="PS50405">
    <property type="entry name" value="GST_CTER"/>
    <property type="match status" value="1"/>
</dbReference>
<dbReference type="SUPFAM" id="SSF47616">
    <property type="entry name" value="GST C-terminal domain-like"/>
    <property type="match status" value="1"/>
</dbReference>
<dbReference type="InterPro" id="IPR040079">
    <property type="entry name" value="Glutathione_S-Trfase"/>
</dbReference>
<dbReference type="SFLD" id="SFLDS00019">
    <property type="entry name" value="Glutathione_Transferase_(cytos"/>
    <property type="match status" value="1"/>
</dbReference>
<evidence type="ECO:0000259" key="7">
    <source>
        <dbReference type="PROSITE" id="PS50405"/>
    </source>
</evidence>
<dbReference type="PANTHER" id="PTHR44750">
    <property type="entry name" value="GLUTATHIONE S-TRANSFERASE T1-RELATED"/>
    <property type="match status" value="1"/>
</dbReference>
<evidence type="ECO:0000259" key="6">
    <source>
        <dbReference type="PROSITE" id="PS50404"/>
    </source>
</evidence>
<proteinExistence type="inferred from homology"/>
<dbReference type="PANTHER" id="PTHR44750:SF7">
    <property type="entry name" value="GLUTATHIONE S-TRANSFERASE T1-LIKE ISOFORM X1"/>
    <property type="match status" value="1"/>
</dbReference>
<evidence type="ECO:0000313" key="9">
    <source>
        <dbReference type="Proteomes" id="UP001454036"/>
    </source>
</evidence>
<keyword evidence="3" id="KW-0216">Detoxification</keyword>
<protein>
    <recommendedName>
        <fullName evidence="2">glutathione transferase</fullName>
        <ecNumber evidence="2">2.5.1.18</ecNumber>
    </recommendedName>
</protein>
<comment type="caution">
    <text evidence="8">The sequence shown here is derived from an EMBL/GenBank/DDBJ whole genome shotgun (WGS) entry which is preliminary data.</text>
</comment>
<feature type="domain" description="GST C-terminal" evidence="7">
    <location>
        <begin position="89"/>
        <end position="231"/>
    </location>
</feature>
<evidence type="ECO:0000256" key="5">
    <source>
        <dbReference type="ARBA" id="ARBA00047960"/>
    </source>
</evidence>
<comment type="catalytic activity">
    <reaction evidence="5">
        <text>RX + glutathione = an S-substituted glutathione + a halide anion + H(+)</text>
        <dbReference type="Rhea" id="RHEA:16437"/>
        <dbReference type="ChEBI" id="CHEBI:15378"/>
        <dbReference type="ChEBI" id="CHEBI:16042"/>
        <dbReference type="ChEBI" id="CHEBI:17792"/>
        <dbReference type="ChEBI" id="CHEBI:57925"/>
        <dbReference type="ChEBI" id="CHEBI:90779"/>
        <dbReference type="EC" id="2.5.1.18"/>
    </reaction>
</comment>
<dbReference type="PROSITE" id="PS50404">
    <property type="entry name" value="GST_NTER"/>
    <property type="match status" value="1"/>
</dbReference>
<dbReference type="SFLD" id="SFLDG00358">
    <property type="entry name" value="Main_(cytGST)"/>
    <property type="match status" value="1"/>
</dbReference>